<dbReference type="NCBIfam" id="TIGR01891">
    <property type="entry name" value="amidohydrolases"/>
    <property type="match status" value="1"/>
</dbReference>
<proteinExistence type="predicted"/>
<dbReference type="InterPro" id="IPR017439">
    <property type="entry name" value="Amidohydrolase"/>
</dbReference>
<evidence type="ECO:0000256" key="1">
    <source>
        <dbReference type="ARBA" id="ARBA00022801"/>
    </source>
</evidence>
<protein>
    <submittedName>
        <fullName evidence="3">Amidohydrolase</fullName>
    </submittedName>
</protein>
<dbReference type="Gene3D" id="3.40.630.10">
    <property type="entry name" value="Zn peptidases"/>
    <property type="match status" value="1"/>
</dbReference>
<name>A0ABR5GMN5_9HYPH</name>
<dbReference type="InterPro" id="IPR011650">
    <property type="entry name" value="Peptidase_M20_dimer"/>
</dbReference>
<evidence type="ECO:0000313" key="3">
    <source>
        <dbReference type="EMBL" id="KMO09763.1"/>
    </source>
</evidence>
<dbReference type="SUPFAM" id="SSF55031">
    <property type="entry name" value="Bacterial exopeptidase dimerisation domain"/>
    <property type="match status" value="1"/>
</dbReference>
<organism evidence="3 4">
    <name type="scientific">Methylobacterium platani JCM 14648</name>
    <dbReference type="NCBI Taxonomy" id="1295136"/>
    <lineage>
        <taxon>Bacteria</taxon>
        <taxon>Pseudomonadati</taxon>
        <taxon>Pseudomonadota</taxon>
        <taxon>Alphaproteobacteria</taxon>
        <taxon>Hyphomicrobiales</taxon>
        <taxon>Methylobacteriaceae</taxon>
        <taxon>Methylobacterium</taxon>
    </lineage>
</organism>
<reference evidence="3 4" key="1">
    <citation type="submission" date="2015-01" db="EMBL/GenBank/DDBJ databases">
        <title>Genome sequencing of Methylobacterium platani JCM14648 type strain.</title>
        <authorList>
            <person name="Chaudhry V."/>
            <person name="Patil P.B."/>
        </authorList>
    </citation>
    <scope>NUCLEOTIDE SEQUENCE [LARGE SCALE GENOMIC DNA]</scope>
    <source>
        <strain evidence="3 4">JCM 14648</strain>
    </source>
</reference>
<dbReference type="Pfam" id="PF01546">
    <property type="entry name" value="Peptidase_M20"/>
    <property type="match status" value="1"/>
</dbReference>
<keyword evidence="1" id="KW-0378">Hydrolase</keyword>
<evidence type="ECO:0000259" key="2">
    <source>
        <dbReference type="Pfam" id="PF07687"/>
    </source>
</evidence>
<feature type="non-terminal residue" evidence="3">
    <location>
        <position position="1"/>
    </location>
</feature>
<feature type="non-terminal residue" evidence="3">
    <location>
        <position position="211"/>
    </location>
</feature>
<dbReference type="PANTHER" id="PTHR11014">
    <property type="entry name" value="PEPTIDASE M20 FAMILY MEMBER"/>
    <property type="match status" value="1"/>
</dbReference>
<accession>A0ABR5GMN5</accession>
<dbReference type="Pfam" id="PF07687">
    <property type="entry name" value="M20_dimer"/>
    <property type="match status" value="1"/>
</dbReference>
<comment type="caution">
    <text evidence="3">The sequence shown here is derived from an EMBL/GenBank/DDBJ whole genome shotgun (WGS) entry which is preliminary data.</text>
</comment>
<gene>
    <name evidence="3" type="ORF">SQ03_31615</name>
</gene>
<evidence type="ECO:0000313" key="4">
    <source>
        <dbReference type="Proteomes" id="UP000035947"/>
    </source>
</evidence>
<dbReference type="PANTHER" id="PTHR11014:SF63">
    <property type="entry name" value="METALLOPEPTIDASE, PUTATIVE (AFU_ORTHOLOGUE AFUA_6G09600)-RELATED"/>
    <property type="match status" value="1"/>
</dbReference>
<dbReference type="Gene3D" id="3.30.70.360">
    <property type="match status" value="1"/>
</dbReference>
<dbReference type="RefSeq" id="WP_048437771.1">
    <property type="nucleotide sequence ID" value="NZ_JXOD01000530.1"/>
</dbReference>
<dbReference type="SUPFAM" id="SSF53187">
    <property type="entry name" value="Zn-dependent exopeptidases"/>
    <property type="match status" value="1"/>
</dbReference>
<dbReference type="EMBL" id="JXOD01000530">
    <property type="protein sequence ID" value="KMO09763.1"/>
    <property type="molecule type" value="Genomic_DNA"/>
</dbReference>
<feature type="domain" description="Peptidase M20 dimerisation" evidence="2">
    <location>
        <begin position="85"/>
        <end position="175"/>
    </location>
</feature>
<keyword evidence="4" id="KW-1185">Reference proteome</keyword>
<dbReference type="Proteomes" id="UP000035947">
    <property type="component" value="Unassembled WGS sequence"/>
</dbReference>
<dbReference type="InterPro" id="IPR002933">
    <property type="entry name" value="Peptidase_M20"/>
</dbReference>
<dbReference type="InterPro" id="IPR036264">
    <property type="entry name" value="Bact_exopeptidase_dim_dom"/>
</dbReference>
<sequence>GHDGHTTMLLGAARYLAETRDFDGTAVFVFQPAEEGLGGARAMLADGLFARFPCDEVYGLHNNPSGRTGELSVRAGAAMAAADFFDIRIVGRGAHGAQPNRGIDPVVIQSALVQALQTIVSRNADPLQSAVLSVTQVHAGAAYNVIPEEAHLAGTVRTFDAGMRTLVSRRIREVAKGIALAHGVEIEVEIRDVFSVLENSAAHAAAAVEIA</sequence>